<dbReference type="InterPro" id="IPR011257">
    <property type="entry name" value="DNA_glycosylase"/>
</dbReference>
<dbReference type="SUPFAM" id="SSF48150">
    <property type="entry name" value="DNA-glycosylase"/>
    <property type="match status" value="1"/>
</dbReference>
<reference evidence="12" key="1">
    <citation type="submission" date="2016-10" db="EMBL/GenBank/DDBJ databases">
        <authorList>
            <person name="Varghese N."/>
            <person name="Submissions S."/>
        </authorList>
    </citation>
    <scope>NUCLEOTIDE SEQUENCE [LARGE SCALE GENOMIC DNA]</scope>
    <source>
        <strain evidence="12">DSM 13490</strain>
    </source>
</reference>
<keyword evidence="3" id="KW-0479">Metal-binding</keyword>
<dbReference type="Pfam" id="PF00730">
    <property type="entry name" value="HhH-GPD"/>
    <property type="match status" value="1"/>
</dbReference>
<dbReference type="CDD" id="cd00056">
    <property type="entry name" value="ENDO3c"/>
    <property type="match status" value="1"/>
</dbReference>
<evidence type="ECO:0000256" key="4">
    <source>
        <dbReference type="ARBA" id="ARBA00022763"/>
    </source>
</evidence>
<dbReference type="InterPro" id="IPR023170">
    <property type="entry name" value="HhH_base_excis_C"/>
</dbReference>
<evidence type="ECO:0000256" key="3">
    <source>
        <dbReference type="ARBA" id="ARBA00022723"/>
    </source>
</evidence>
<dbReference type="AlphaFoldDB" id="A0A1H3FHS5"/>
<organism evidence="11 12">
    <name type="scientific">Acetomicrobium thermoterrenum DSM 13490</name>
    <dbReference type="NCBI Taxonomy" id="1120987"/>
    <lineage>
        <taxon>Bacteria</taxon>
        <taxon>Thermotogati</taxon>
        <taxon>Synergistota</taxon>
        <taxon>Synergistia</taxon>
        <taxon>Synergistales</taxon>
        <taxon>Acetomicrobiaceae</taxon>
        <taxon>Acetomicrobium</taxon>
    </lineage>
</organism>
<dbReference type="GO" id="GO:0051539">
    <property type="term" value="F:4 iron, 4 sulfur cluster binding"/>
    <property type="evidence" value="ECO:0007669"/>
    <property type="project" value="UniProtKB-KW"/>
</dbReference>
<keyword evidence="9" id="KW-0326">Glycosidase</keyword>
<evidence type="ECO:0000256" key="2">
    <source>
        <dbReference type="ARBA" id="ARBA00022485"/>
    </source>
</evidence>
<evidence type="ECO:0000256" key="6">
    <source>
        <dbReference type="ARBA" id="ARBA00023004"/>
    </source>
</evidence>
<dbReference type="EMBL" id="FNPD01000005">
    <property type="protein sequence ID" value="SDX90307.1"/>
    <property type="molecule type" value="Genomic_DNA"/>
</dbReference>
<dbReference type="Pfam" id="PF00633">
    <property type="entry name" value="HHH"/>
    <property type="match status" value="1"/>
</dbReference>
<dbReference type="GO" id="GO:0003677">
    <property type="term" value="F:DNA binding"/>
    <property type="evidence" value="ECO:0007669"/>
    <property type="project" value="InterPro"/>
</dbReference>
<keyword evidence="7" id="KW-0411">Iron-sulfur</keyword>
<dbReference type="RefSeq" id="WP_091461145.1">
    <property type="nucleotide sequence ID" value="NZ_FNPD01000005.1"/>
</dbReference>
<sequence length="222" mass="24948">MDKGIIAIYEALLDAYGPQGWWPVAGSYHQGDYGYPRNEKEAFEIIAGAVLTQNTAWTSVERALENLRGIDALDPHKILTLSLDVLKSAIRPAGFFNQKAIYLMEMADFFVGLKGRTPSRKELMSVKGVGNETADSILLYAYKRPEFVIDAYTKRIVTSLGLAERKAGYMELKNLFESNLPGDVALYQEYHALLVEHAKRFYSGKARESSGVFVDFLRDLSY</sequence>
<dbReference type="Gene3D" id="1.10.340.30">
    <property type="entry name" value="Hypothetical protein, domain 2"/>
    <property type="match status" value="1"/>
</dbReference>
<keyword evidence="12" id="KW-1185">Reference proteome</keyword>
<evidence type="ECO:0000313" key="11">
    <source>
        <dbReference type="EMBL" id="SDX90307.1"/>
    </source>
</evidence>
<evidence type="ECO:0000313" key="12">
    <source>
        <dbReference type="Proteomes" id="UP000199266"/>
    </source>
</evidence>
<comment type="similarity">
    <text evidence="1">Belongs to the Nth/MutY family.</text>
</comment>
<accession>A0A1H3FHS5</accession>
<evidence type="ECO:0000256" key="5">
    <source>
        <dbReference type="ARBA" id="ARBA00022801"/>
    </source>
</evidence>
<keyword evidence="5" id="KW-0378">Hydrolase</keyword>
<dbReference type="PANTHER" id="PTHR10359:SF19">
    <property type="entry name" value="DNA REPAIR GLYCOSYLASE MJ1434-RELATED"/>
    <property type="match status" value="1"/>
</dbReference>
<dbReference type="InterPro" id="IPR000445">
    <property type="entry name" value="HhH_motif"/>
</dbReference>
<evidence type="ECO:0000256" key="9">
    <source>
        <dbReference type="ARBA" id="ARBA00023295"/>
    </source>
</evidence>
<evidence type="ECO:0000256" key="7">
    <source>
        <dbReference type="ARBA" id="ARBA00023014"/>
    </source>
</evidence>
<protein>
    <submittedName>
        <fullName evidence="11">DNA-3-methyladenine glycosylase III</fullName>
    </submittedName>
</protein>
<feature type="domain" description="HhH-GPD" evidence="10">
    <location>
        <begin position="51"/>
        <end position="200"/>
    </location>
</feature>
<dbReference type="Gene3D" id="1.10.1670.10">
    <property type="entry name" value="Helix-hairpin-Helix base-excision DNA repair enzymes (C-terminal)"/>
    <property type="match status" value="1"/>
</dbReference>
<dbReference type="SMART" id="SM00478">
    <property type="entry name" value="ENDO3c"/>
    <property type="match status" value="1"/>
</dbReference>
<gene>
    <name evidence="11" type="ORF">SAMN03080603_01093</name>
</gene>
<proteinExistence type="inferred from homology"/>
<evidence type="ECO:0000256" key="1">
    <source>
        <dbReference type="ARBA" id="ARBA00008343"/>
    </source>
</evidence>
<dbReference type="GO" id="GO:0046872">
    <property type="term" value="F:metal ion binding"/>
    <property type="evidence" value="ECO:0007669"/>
    <property type="project" value="UniProtKB-KW"/>
</dbReference>
<keyword evidence="4" id="KW-0227">DNA damage</keyword>
<dbReference type="GO" id="GO:0006284">
    <property type="term" value="P:base-excision repair"/>
    <property type="evidence" value="ECO:0007669"/>
    <property type="project" value="InterPro"/>
</dbReference>
<keyword evidence="6" id="KW-0408">Iron</keyword>
<name>A0A1H3FHS5_9BACT</name>
<evidence type="ECO:0000256" key="8">
    <source>
        <dbReference type="ARBA" id="ARBA00023204"/>
    </source>
</evidence>
<keyword evidence="2" id="KW-0004">4Fe-4S</keyword>
<dbReference type="InterPro" id="IPR003265">
    <property type="entry name" value="HhH-GPD_domain"/>
</dbReference>
<evidence type="ECO:0000259" key="10">
    <source>
        <dbReference type="SMART" id="SM00478"/>
    </source>
</evidence>
<dbReference type="Proteomes" id="UP000199266">
    <property type="component" value="Unassembled WGS sequence"/>
</dbReference>
<dbReference type="PANTHER" id="PTHR10359">
    <property type="entry name" value="A/G-SPECIFIC ADENINE GLYCOSYLASE/ENDONUCLEASE III"/>
    <property type="match status" value="1"/>
</dbReference>
<keyword evidence="8" id="KW-0234">DNA repair</keyword>
<dbReference type="GO" id="GO:0019104">
    <property type="term" value="F:DNA N-glycosylase activity"/>
    <property type="evidence" value="ECO:0007669"/>
    <property type="project" value="UniProtKB-ARBA"/>
</dbReference>